<feature type="domain" description="BRCT" evidence="7">
    <location>
        <begin position="784"/>
        <end position="865"/>
    </location>
</feature>
<evidence type="ECO:0000256" key="5">
    <source>
        <dbReference type="ARBA" id="ARBA00030146"/>
    </source>
</evidence>
<feature type="region of interest" description="Disordered" evidence="6">
    <location>
        <begin position="239"/>
        <end position="263"/>
    </location>
</feature>
<evidence type="ECO:0000259" key="7">
    <source>
        <dbReference type="PROSITE" id="PS50172"/>
    </source>
</evidence>
<keyword evidence="9" id="KW-1185">Reference proteome</keyword>
<gene>
    <name evidence="8" type="primary">WBGene00100558</name>
</gene>
<reference evidence="9" key="1">
    <citation type="journal article" date="2008" name="Nat. Genet.">
        <title>The Pristionchus pacificus genome provides a unique perspective on nematode lifestyle and parasitism.</title>
        <authorList>
            <person name="Dieterich C."/>
            <person name="Clifton S.W."/>
            <person name="Schuster L.N."/>
            <person name="Chinwalla A."/>
            <person name="Delehaunty K."/>
            <person name="Dinkelacker I."/>
            <person name="Fulton L."/>
            <person name="Fulton R."/>
            <person name="Godfrey J."/>
            <person name="Minx P."/>
            <person name="Mitreva M."/>
            <person name="Roeseler W."/>
            <person name="Tian H."/>
            <person name="Witte H."/>
            <person name="Yang S.P."/>
            <person name="Wilson R.K."/>
            <person name="Sommer R.J."/>
        </authorList>
    </citation>
    <scope>NUCLEOTIDE SEQUENCE [LARGE SCALE GENOMIC DNA]</scope>
    <source>
        <strain evidence="9">PS312</strain>
    </source>
</reference>
<feature type="compositionally biased region" description="Polar residues" evidence="6">
    <location>
        <begin position="1039"/>
        <end position="1052"/>
    </location>
</feature>
<evidence type="ECO:0000256" key="4">
    <source>
        <dbReference type="ARBA" id="ARBA00023858"/>
    </source>
</evidence>
<feature type="compositionally biased region" description="Low complexity" evidence="6">
    <location>
        <begin position="200"/>
        <end position="214"/>
    </location>
</feature>
<dbReference type="InterPro" id="IPR036420">
    <property type="entry name" value="BRCT_dom_sf"/>
</dbReference>
<feature type="compositionally biased region" description="Low complexity" evidence="6">
    <location>
        <begin position="1011"/>
        <end position="1026"/>
    </location>
</feature>
<evidence type="ECO:0000256" key="6">
    <source>
        <dbReference type="SAM" id="MobiDB-lite"/>
    </source>
</evidence>
<feature type="compositionally biased region" description="Low complexity" evidence="6">
    <location>
        <begin position="42"/>
        <end position="53"/>
    </location>
</feature>
<dbReference type="SMART" id="SM00292">
    <property type="entry name" value="BRCT"/>
    <property type="match status" value="3"/>
</dbReference>
<dbReference type="Pfam" id="PF16589">
    <property type="entry name" value="BRCT_2"/>
    <property type="match status" value="1"/>
</dbReference>
<dbReference type="OrthoDB" id="342264at2759"/>
<feature type="compositionally biased region" description="Low complexity" evidence="6">
    <location>
        <begin position="386"/>
        <end position="421"/>
    </location>
</feature>
<dbReference type="Gene3D" id="3.40.50.10190">
    <property type="entry name" value="BRCT domain"/>
    <property type="match status" value="3"/>
</dbReference>
<feature type="compositionally biased region" description="Low complexity" evidence="6">
    <location>
        <begin position="357"/>
        <end position="375"/>
    </location>
</feature>
<evidence type="ECO:0000313" key="9">
    <source>
        <dbReference type="Proteomes" id="UP000005239"/>
    </source>
</evidence>
<dbReference type="GO" id="GO:0006974">
    <property type="term" value="P:DNA damage response"/>
    <property type="evidence" value="ECO:0007669"/>
    <property type="project" value="UniProtKB-KW"/>
</dbReference>
<keyword evidence="2" id="KW-0227">DNA damage</keyword>
<dbReference type="AlphaFoldDB" id="A0A2A6C3K9"/>
<accession>A0A2A6C3K9</accession>
<feature type="region of interest" description="Disordered" evidence="6">
    <location>
        <begin position="191"/>
        <end position="214"/>
    </location>
</feature>
<dbReference type="Proteomes" id="UP000005239">
    <property type="component" value="Unassembled WGS sequence"/>
</dbReference>
<evidence type="ECO:0000256" key="1">
    <source>
        <dbReference type="ARBA" id="ARBA00004123"/>
    </source>
</evidence>
<dbReference type="InterPro" id="IPR001357">
    <property type="entry name" value="BRCT_dom"/>
</dbReference>
<dbReference type="PANTHER" id="PTHR23196">
    <property type="entry name" value="PAX TRANSCRIPTION ACTIVATION DOMAIN INTERACTING PROTEIN"/>
    <property type="match status" value="1"/>
</dbReference>
<evidence type="ECO:0000256" key="3">
    <source>
        <dbReference type="ARBA" id="ARBA00023242"/>
    </source>
</evidence>
<proteinExistence type="predicted"/>
<feature type="domain" description="BRCT" evidence="7">
    <location>
        <begin position="886"/>
        <end position="985"/>
    </location>
</feature>
<sequence>MHTQHLQLHDPWLPCSSDGVDGRLLSDPSPMMQIHHHHHQQQHSASSSSAASSLTPSLTPSPPGRRSSEEPSPSSTLPQTPSSSMVNPPPSPRMVEFTLADTKLLLSEQISVRQLMNVARPFKKAMRDRRRRSSPQEQTAQPPPPQIVDEGMARRVAEIVDEVAASVSPCKPPQRARQMPVGHEYAKMKEASVIKKKPQTPRQMPQLPPQRQQPQLRLEELLSSGPAVAAAPAAPTPELKLSPIVPPLPSPPKTHSSSRSRVELCRRRAPPAKKVIPSPAKTVPPVITIDENDRLQLPSPHMLNSMMIMTIDGGRKGRVYPQSVPPPQQQQQQPGTPQPFTPNAARYPPGTPTNSSPLQQQQLLQQQQQQQVGVLGAVGGPPGTPGTPVQQQQQLAPDMRSPQLMSPSQAQMMQQQTQPMMHPTARQMSNGDMQMRPMPQQPQMPQMPQQVPVMQPMQPMQQMVAPPHVQPPPYVARDPAHGIPRPDMALVGCHFIVLDWERYTTEKADQMAIKTMVRSLGGDIEFGVKAYESQRPIVTHGIISYLLFPRPGGPATAVEQTLHFMIKEGKRIVTMQWLVDVVESRKLDVPWRIAHLPVPMPLEQMRTNHGRIVSVAGFPDTERGAVKYMVEAIGAKMMPGLTQHTHLLIAKNPSSEKFEKAREWGVPIVNLQWLVDAYLGNGRVDLEHPRYQVSQQPPIEISCGTFTLEMLHEHYKHILGSAWRVPIPLTDDHWHRALANKQEIDNSEKAFPLKKLKLNTSPAPSEEEITAAHEAEPPTADRKQIVVLFEGFDGELEEWMGRKIRMLGGEVTDDIVKCSHLISIDGKRTIPLLQALALGKNIVSPQWVNTSYEQKQFADTLDFFLRDDENEKSFGCNFKLSVMRARKGKVFEDCEFYITPSVYPSPEAVKNLIEMAGGIVHADPPSPAKIIECLETDKPYIMIATECDMYILKYLTDAGCTVYSTEFVFSAIMKQEVEPLPSFIIPPNSCAPAPLRLPSMGAPSGGGSVGCGPSSASSTPSRRTSTGYAATPPGPVPLTPTQTQVEFASPQTPRIKAN</sequence>
<name>A0A2A6C3K9_PRIPA</name>
<feature type="region of interest" description="Disordered" evidence="6">
    <location>
        <begin position="21"/>
        <end position="94"/>
    </location>
</feature>
<dbReference type="EnsemblMetazoa" id="PPA11004.1">
    <property type="protein sequence ID" value="PPA11004.1"/>
    <property type="gene ID" value="WBGene00100558"/>
</dbReference>
<organism evidence="8 9">
    <name type="scientific">Pristionchus pacificus</name>
    <name type="common">Parasitic nematode worm</name>
    <dbReference type="NCBI Taxonomy" id="54126"/>
    <lineage>
        <taxon>Eukaryota</taxon>
        <taxon>Metazoa</taxon>
        <taxon>Ecdysozoa</taxon>
        <taxon>Nematoda</taxon>
        <taxon>Chromadorea</taxon>
        <taxon>Rhabditida</taxon>
        <taxon>Rhabditina</taxon>
        <taxon>Diplogasteromorpha</taxon>
        <taxon>Diplogasteroidea</taxon>
        <taxon>Neodiplogasteridae</taxon>
        <taxon>Pristionchus</taxon>
    </lineage>
</organism>
<dbReference type="InterPro" id="IPR051579">
    <property type="entry name" value="DDR_Transcriptional_Reg"/>
</dbReference>
<dbReference type="GO" id="GO:0044666">
    <property type="term" value="C:MLL3/4 complex"/>
    <property type="evidence" value="ECO:0000318"/>
    <property type="project" value="GO_Central"/>
</dbReference>
<feature type="domain" description="BRCT" evidence="7">
    <location>
        <begin position="603"/>
        <end position="691"/>
    </location>
</feature>
<evidence type="ECO:0000256" key="2">
    <source>
        <dbReference type="ARBA" id="ARBA00022763"/>
    </source>
</evidence>
<feature type="region of interest" description="Disordered" evidence="6">
    <location>
        <begin position="1003"/>
        <end position="1058"/>
    </location>
</feature>
<protein>
    <recommendedName>
        <fullName evidence="4">PAX-interacting protein 1</fullName>
    </recommendedName>
    <alternativeName>
        <fullName evidence="5">PAX transactivation activation domain-interacting protein</fullName>
    </alternativeName>
</protein>
<feature type="region of interest" description="Disordered" evidence="6">
    <location>
        <begin position="315"/>
        <end position="425"/>
    </location>
</feature>
<dbReference type="Pfam" id="PF16770">
    <property type="entry name" value="RTT107_BRCT_5"/>
    <property type="match status" value="1"/>
</dbReference>
<feature type="region of interest" description="Disordered" evidence="6">
    <location>
        <begin position="121"/>
        <end position="150"/>
    </location>
</feature>
<keyword evidence="3" id="KW-0539">Nucleus</keyword>
<dbReference type="SUPFAM" id="SSF52113">
    <property type="entry name" value="BRCT domain"/>
    <property type="match status" value="3"/>
</dbReference>
<evidence type="ECO:0000313" key="8">
    <source>
        <dbReference type="EnsemblMetazoa" id="PPA11004.1"/>
    </source>
</evidence>
<feature type="compositionally biased region" description="Basic residues" evidence="6">
    <location>
        <begin position="121"/>
        <end position="133"/>
    </location>
</feature>
<dbReference type="PANTHER" id="PTHR23196:SF1">
    <property type="entry name" value="PAX-INTERACTING PROTEIN 1"/>
    <property type="match status" value="1"/>
</dbReference>
<comment type="subcellular location">
    <subcellularLocation>
        <location evidence="1">Nucleus</location>
    </subcellularLocation>
</comment>
<dbReference type="Pfam" id="PF12738">
    <property type="entry name" value="PTCB-BRCT"/>
    <property type="match status" value="1"/>
</dbReference>
<feature type="compositionally biased region" description="Low complexity" evidence="6">
    <location>
        <begin position="70"/>
        <end position="86"/>
    </location>
</feature>
<reference evidence="8" key="2">
    <citation type="submission" date="2022-06" db="UniProtKB">
        <authorList>
            <consortium name="EnsemblMetazoa"/>
        </authorList>
    </citation>
    <scope>IDENTIFICATION</scope>
    <source>
        <strain evidence="8">PS312</strain>
    </source>
</reference>
<accession>A0A8R1YGZ5</accession>
<dbReference type="PROSITE" id="PS50172">
    <property type="entry name" value="BRCT"/>
    <property type="match status" value="3"/>
</dbReference>